<dbReference type="Pfam" id="PF13012">
    <property type="entry name" value="MitMem_reg"/>
    <property type="match status" value="1"/>
</dbReference>
<dbReference type="Pfam" id="PF01398">
    <property type="entry name" value="JAB"/>
    <property type="match status" value="1"/>
</dbReference>
<dbReference type="AlphaFoldDB" id="A0A9N9GLN3"/>
<dbReference type="GO" id="GO:0008237">
    <property type="term" value="F:metallopeptidase activity"/>
    <property type="evidence" value="ECO:0007669"/>
    <property type="project" value="InterPro"/>
</dbReference>
<keyword evidence="7" id="KW-1185">Reference proteome</keyword>
<dbReference type="PANTHER" id="PTHR10540">
    <property type="entry name" value="EUKARYOTIC TRANSLATION INITIATION FACTOR 3 SUBUNIT F-RELATED"/>
    <property type="match status" value="1"/>
</dbReference>
<keyword evidence="2 4" id="KW-0396">Initiation factor</keyword>
<dbReference type="GO" id="GO:0031369">
    <property type="term" value="F:translation initiation factor binding"/>
    <property type="evidence" value="ECO:0007669"/>
    <property type="project" value="InterPro"/>
</dbReference>
<dbReference type="CDD" id="cd08064">
    <property type="entry name" value="MPN_eIF3f"/>
    <property type="match status" value="1"/>
</dbReference>
<evidence type="ECO:0000256" key="1">
    <source>
        <dbReference type="ARBA" id="ARBA00022490"/>
    </source>
</evidence>
<dbReference type="InterPro" id="IPR027531">
    <property type="entry name" value="eIF3f"/>
</dbReference>
<comment type="subcellular location">
    <subcellularLocation>
        <location evidence="4">Cytoplasm</location>
    </subcellularLocation>
</comment>
<dbReference type="GO" id="GO:0071541">
    <property type="term" value="C:eukaryotic translation initiation factor 3 complex, eIF3m"/>
    <property type="evidence" value="ECO:0007669"/>
    <property type="project" value="TreeGrafter"/>
</dbReference>
<evidence type="ECO:0000256" key="3">
    <source>
        <dbReference type="ARBA" id="ARBA00022917"/>
    </source>
</evidence>
<dbReference type="SMART" id="SM00232">
    <property type="entry name" value="JAB_MPN"/>
    <property type="match status" value="1"/>
</dbReference>
<dbReference type="GO" id="GO:0001732">
    <property type="term" value="P:formation of cytoplasmic translation initiation complex"/>
    <property type="evidence" value="ECO:0007669"/>
    <property type="project" value="UniProtKB-UniRule"/>
</dbReference>
<comment type="similarity">
    <text evidence="4">Belongs to the eIF-3 subunit F family.</text>
</comment>
<evidence type="ECO:0000259" key="5">
    <source>
        <dbReference type="PROSITE" id="PS50249"/>
    </source>
</evidence>
<feature type="domain" description="MPN" evidence="5">
    <location>
        <begin position="32"/>
        <end position="171"/>
    </location>
</feature>
<dbReference type="InterPro" id="IPR024969">
    <property type="entry name" value="EIF3F/CSN6-like_C"/>
</dbReference>
<evidence type="ECO:0000313" key="6">
    <source>
        <dbReference type="EMBL" id="CAG8619541.1"/>
    </source>
</evidence>
<keyword evidence="1 4" id="KW-0963">Cytoplasm</keyword>
<dbReference type="GO" id="GO:0033290">
    <property type="term" value="C:eukaryotic 48S preinitiation complex"/>
    <property type="evidence" value="ECO:0007669"/>
    <property type="project" value="UniProtKB-UniRule"/>
</dbReference>
<sequence length="307" mass="34517">MPIDAATSALNLSFPPTTTAGFVVPQSRSFTVSVNPVVLFSILDHYLRRQENQHRVIGTLLGVRSEDGSEVEVRNCFPVPHDETQNQNQVAVDMEYHHNMFELHKKVNAKEIIVGWYATGSNLNQWNALIQDFYSKEVMPPFQAIHLTMDTDLKNEEKLLGVKTYVGAPIGISAKPENCLFLPVPCDVKYFDAERSGLDLLASAKDELSRSTSLISDMDNLEKTIVAVQKMLERISDYVNKVLDGSIPSNNTIGRFLMDTISVVPKIDKAEFEKMFNSHLQDLLMVVYLANMTRTQLAIAERLQLLV</sequence>
<dbReference type="PANTHER" id="PTHR10540:SF6">
    <property type="entry name" value="EUKARYOTIC TRANSLATION INITIATION FACTOR 3 SUBUNIT F"/>
    <property type="match status" value="1"/>
</dbReference>
<evidence type="ECO:0000313" key="7">
    <source>
        <dbReference type="Proteomes" id="UP000789375"/>
    </source>
</evidence>
<dbReference type="InterPro" id="IPR000555">
    <property type="entry name" value="JAMM/MPN+_dom"/>
</dbReference>
<evidence type="ECO:0000256" key="4">
    <source>
        <dbReference type="HAMAP-Rule" id="MF_03005"/>
    </source>
</evidence>
<organism evidence="6 7">
    <name type="scientific">Funneliformis mosseae</name>
    <name type="common">Endomycorrhizal fungus</name>
    <name type="synonym">Glomus mosseae</name>
    <dbReference type="NCBI Taxonomy" id="27381"/>
    <lineage>
        <taxon>Eukaryota</taxon>
        <taxon>Fungi</taxon>
        <taxon>Fungi incertae sedis</taxon>
        <taxon>Mucoromycota</taxon>
        <taxon>Glomeromycotina</taxon>
        <taxon>Glomeromycetes</taxon>
        <taxon>Glomerales</taxon>
        <taxon>Glomeraceae</taxon>
        <taxon>Funneliformis</taxon>
    </lineage>
</organism>
<proteinExistence type="inferred from homology"/>
<dbReference type="PROSITE" id="PS50249">
    <property type="entry name" value="MPN"/>
    <property type="match status" value="1"/>
</dbReference>
<keyword evidence="3 4" id="KW-0648">Protein biosynthesis</keyword>
<name>A0A9N9GLN3_FUNMO</name>
<dbReference type="Proteomes" id="UP000789375">
    <property type="component" value="Unassembled WGS sequence"/>
</dbReference>
<evidence type="ECO:0000256" key="2">
    <source>
        <dbReference type="ARBA" id="ARBA00022540"/>
    </source>
</evidence>
<comment type="caution">
    <text evidence="6">The sequence shown here is derived from an EMBL/GenBank/DDBJ whole genome shotgun (WGS) entry which is preliminary data.</text>
</comment>
<comment type="subunit">
    <text evidence="4">Component of the eukaryotic translation initiation factor 3 (eIF-3) complex.</text>
</comment>
<accession>A0A9N9GLN3</accession>
<gene>
    <name evidence="6" type="ORF">FMOSSE_LOCUS9906</name>
</gene>
<dbReference type="EMBL" id="CAJVPP010003057">
    <property type="protein sequence ID" value="CAG8619541.1"/>
    <property type="molecule type" value="Genomic_DNA"/>
</dbReference>
<protein>
    <recommendedName>
        <fullName evidence="4">Eukaryotic translation initiation factor 3 subunit F</fullName>
        <shortName evidence="4">eIF3f</shortName>
    </recommendedName>
</protein>
<comment type="function">
    <text evidence="4">Component of the eukaryotic translation initiation factor 3 (eIF-3) complex, which is involved in protein synthesis of a specialized repertoire of mRNAs and, together with other initiation factors, stimulates binding of mRNA and methionyl-tRNAi to the 40S ribosome. The eIF-3 complex specifically targets and initiates translation of a subset of mRNAs involved in cell proliferation.</text>
</comment>
<dbReference type="GO" id="GO:0003743">
    <property type="term" value="F:translation initiation factor activity"/>
    <property type="evidence" value="ECO:0007669"/>
    <property type="project" value="UniProtKB-UniRule"/>
</dbReference>
<reference evidence="6" key="1">
    <citation type="submission" date="2021-06" db="EMBL/GenBank/DDBJ databases">
        <authorList>
            <person name="Kallberg Y."/>
            <person name="Tangrot J."/>
            <person name="Rosling A."/>
        </authorList>
    </citation>
    <scope>NUCLEOTIDE SEQUENCE</scope>
    <source>
        <strain evidence="6">87-6 pot B 2015</strain>
    </source>
</reference>
<dbReference type="GO" id="GO:0016282">
    <property type="term" value="C:eukaryotic 43S preinitiation complex"/>
    <property type="evidence" value="ECO:0007669"/>
    <property type="project" value="UniProtKB-UniRule"/>
</dbReference>
<dbReference type="InterPro" id="IPR037518">
    <property type="entry name" value="MPN"/>
</dbReference>
<dbReference type="HAMAP" id="MF_03005">
    <property type="entry name" value="eIF3f"/>
    <property type="match status" value="1"/>
</dbReference>
<dbReference type="Gene3D" id="3.40.140.10">
    <property type="entry name" value="Cytidine Deaminase, domain 2"/>
    <property type="match status" value="1"/>
</dbReference>